<evidence type="ECO:0000256" key="9">
    <source>
        <dbReference type="SAM" id="Coils"/>
    </source>
</evidence>
<keyword evidence="9" id="KW-0175">Coiled coil</keyword>
<evidence type="ECO:0000256" key="2">
    <source>
        <dbReference type="ARBA" id="ARBA00012438"/>
    </source>
</evidence>
<organism evidence="12 13">
    <name type="scientific">Geothermobacter ehrlichii</name>
    <dbReference type="NCBI Taxonomy" id="213224"/>
    <lineage>
        <taxon>Bacteria</taxon>
        <taxon>Pseudomonadati</taxon>
        <taxon>Thermodesulfobacteriota</taxon>
        <taxon>Desulfuromonadia</taxon>
        <taxon>Desulfuromonadales</taxon>
        <taxon>Geothermobacteraceae</taxon>
        <taxon>Geothermobacter</taxon>
    </lineage>
</organism>
<dbReference type="SMART" id="SM00388">
    <property type="entry name" value="HisKA"/>
    <property type="match status" value="1"/>
</dbReference>
<dbReference type="InterPro" id="IPR003661">
    <property type="entry name" value="HisK_dim/P_dom"/>
</dbReference>
<evidence type="ECO:0000256" key="8">
    <source>
        <dbReference type="ARBA" id="ARBA00023012"/>
    </source>
</evidence>
<keyword evidence="13" id="KW-1185">Reference proteome</keyword>
<dbReference type="InterPro" id="IPR029016">
    <property type="entry name" value="GAF-like_dom_sf"/>
</dbReference>
<dbReference type="CDD" id="cd00082">
    <property type="entry name" value="HisKA"/>
    <property type="match status" value="1"/>
</dbReference>
<evidence type="ECO:0000313" key="13">
    <source>
        <dbReference type="Proteomes" id="UP000324159"/>
    </source>
</evidence>
<keyword evidence="8" id="KW-0902">Two-component regulatory system</keyword>
<keyword evidence="6" id="KW-0418">Kinase</keyword>
<dbReference type="Gene3D" id="3.30.450.20">
    <property type="entry name" value="PAS domain"/>
    <property type="match status" value="1"/>
</dbReference>
<dbReference type="Pfam" id="PF02518">
    <property type="entry name" value="HATPase_c"/>
    <property type="match status" value="1"/>
</dbReference>
<dbReference type="NCBIfam" id="TIGR00229">
    <property type="entry name" value="sensory_box"/>
    <property type="match status" value="1"/>
</dbReference>
<evidence type="ECO:0000313" key="12">
    <source>
        <dbReference type="EMBL" id="TYO97708.1"/>
    </source>
</evidence>
<dbReference type="SUPFAM" id="SSF47384">
    <property type="entry name" value="Homodimeric domain of signal transducing histidine kinase"/>
    <property type="match status" value="1"/>
</dbReference>
<gene>
    <name evidence="12" type="ORF">EDC39_109112</name>
</gene>
<dbReference type="InterPro" id="IPR003018">
    <property type="entry name" value="GAF"/>
</dbReference>
<feature type="domain" description="PAS" evidence="11">
    <location>
        <begin position="176"/>
        <end position="246"/>
    </location>
</feature>
<accession>A0A5D3WGW3</accession>
<dbReference type="Pfam" id="PF13185">
    <property type="entry name" value="GAF_2"/>
    <property type="match status" value="1"/>
</dbReference>
<keyword evidence="3" id="KW-0597">Phosphoprotein</keyword>
<dbReference type="SMART" id="SM00091">
    <property type="entry name" value="PAS"/>
    <property type="match status" value="1"/>
</dbReference>
<dbReference type="InterPro" id="IPR005467">
    <property type="entry name" value="His_kinase_dom"/>
</dbReference>
<dbReference type="EMBL" id="VNIB01000009">
    <property type="protein sequence ID" value="TYO97708.1"/>
    <property type="molecule type" value="Genomic_DNA"/>
</dbReference>
<dbReference type="CDD" id="cd00130">
    <property type="entry name" value="PAS"/>
    <property type="match status" value="1"/>
</dbReference>
<dbReference type="PANTHER" id="PTHR43065">
    <property type="entry name" value="SENSOR HISTIDINE KINASE"/>
    <property type="match status" value="1"/>
</dbReference>
<keyword evidence="7" id="KW-0067">ATP-binding</keyword>
<dbReference type="SMART" id="SM00387">
    <property type="entry name" value="HATPase_c"/>
    <property type="match status" value="1"/>
</dbReference>
<comment type="catalytic activity">
    <reaction evidence="1">
        <text>ATP + protein L-histidine = ADP + protein N-phospho-L-histidine.</text>
        <dbReference type="EC" id="2.7.13.3"/>
    </reaction>
</comment>
<evidence type="ECO:0000256" key="5">
    <source>
        <dbReference type="ARBA" id="ARBA00022741"/>
    </source>
</evidence>
<dbReference type="Gene3D" id="1.10.287.130">
    <property type="match status" value="1"/>
</dbReference>
<keyword evidence="5" id="KW-0547">Nucleotide-binding</keyword>
<dbReference type="PRINTS" id="PR00344">
    <property type="entry name" value="BCTRLSENSOR"/>
</dbReference>
<proteinExistence type="predicted"/>
<dbReference type="GO" id="GO:0005524">
    <property type="term" value="F:ATP binding"/>
    <property type="evidence" value="ECO:0007669"/>
    <property type="project" value="UniProtKB-KW"/>
</dbReference>
<dbReference type="InterPro" id="IPR036097">
    <property type="entry name" value="HisK_dim/P_sf"/>
</dbReference>
<dbReference type="AlphaFoldDB" id="A0A5D3WGW3"/>
<reference evidence="12 13" key="1">
    <citation type="submission" date="2019-07" db="EMBL/GenBank/DDBJ databases">
        <title>Genomic Encyclopedia of Type Strains, Phase IV (KMG-IV): sequencing the most valuable type-strain genomes for metagenomic binning, comparative biology and taxonomic classification.</title>
        <authorList>
            <person name="Goeker M."/>
        </authorList>
    </citation>
    <scope>NUCLEOTIDE SEQUENCE [LARGE SCALE GENOMIC DNA]</scope>
    <source>
        <strain evidence="12 13">SS015</strain>
    </source>
</reference>
<evidence type="ECO:0000256" key="3">
    <source>
        <dbReference type="ARBA" id="ARBA00022553"/>
    </source>
</evidence>
<comment type="caution">
    <text evidence="12">The sequence shown here is derived from an EMBL/GenBank/DDBJ whole genome shotgun (WGS) entry which is preliminary data.</text>
</comment>
<dbReference type="InterPro" id="IPR035965">
    <property type="entry name" value="PAS-like_dom_sf"/>
</dbReference>
<keyword evidence="4" id="KW-0808">Transferase</keyword>
<protein>
    <recommendedName>
        <fullName evidence="2">histidine kinase</fullName>
        <ecNumber evidence="2">2.7.13.3</ecNumber>
    </recommendedName>
</protein>
<dbReference type="InterPro" id="IPR036890">
    <property type="entry name" value="HATPase_C_sf"/>
</dbReference>
<dbReference type="Gene3D" id="3.30.450.40">
    <property type="match status" value="1"/>
</dbReference>
<dbReference type="InterPro" id="IPR004358">
    <property type="entry name" value="Sig_transdc_His_kin-like_C"/>
</dbReference>
<dbReference type="Pfam" id="PF00512">
    <property type="entry name" value="HisKA"/>
    <property type="match status" value="1"/>
</dbReference>
<dbReference type="PANTHER" id="PTHR43065:SF10">
    <property type="entry name" value="PEROXIDE STRESS-ACTIVATED HISTIDINE KINASE MAK3"/>
    <property type="match status" value="1"/>
</dbReference>
<dbReference type="SUPFAM" id="SSF55781">
    <property type="entry name" value="GAF domain-like"/>
    <property type="match status" value="1"/>
</dbReference>
<dbReference type="GO" id="GO:0000155">
    <property type="term" value="F:phosphorelay sensor kinase activity"/>
    <property type="evidence" value="ECO:0007669"/>
    <property type="project" value="InterPro"/>
</dbReference>
<dbReference type="Gene3D" id="3.30.565.10">
    <property type="entry name" value="Histidine kinase-like ATPase, C-terminal domain"/>
    <property type="match status" value="1"/>
</dbReference>
<dbReference type="InterPro" id="IPR000014">
    <property type="entry name" value="PAS"/>
</dbReference>
<dbReference type="PROSITE" id="PS50112">
    <property type="entry name" value="PAS"/>
    <property type="match status" value="1"/>
</dbReference>
<evidence type="ECO:0000259" key="10">
    <source>
        <dbReference type="PROSITE" id="PS50109"/>
    </source>
</evidence>
<dbReference type="SUPFAM" id="SSF55785">
    <property type="entry name" value="PYP-like sensor domain (PAS domain)"/>
    <property type="match status" value="1"/>
</dbReference>
<feature type="coiled-coil region" evidence="9">
    <location>
        <begin position="162"/>
        <end position="189"/>
    </location>
</feature>
<evidence type="ECO:0000259" key="11">
    <source>
        <dbReference type="PROSITE" id="PS50112"/>
    </source>
</evidence>
<feature type="domain" description="Histidine kinase" evidence="10">
    <location>
        <begin position="313"/>
        <end position="521"/>
    </location>
</feature>
<dbReference type="EC" id="2.7.13.3" evidence="2"/>
<dbReference type="InterPro" id="IPR003594">
    <property type="entry name" value="HATPase_dom"/>
</dbReference>
<sequence>MVQESKHDRLLKAHLEISQHLTDVASGELLQRILELAQGVFGFDNAIIRLLDEQSGELVTVASFGYPAEAERLRICLGEGIMGRVAARGEPILVADVLDEPGYLGGIEGARSELAVPLVAHERVIGVFNVESRRPGAFDQADIGPMLAFAGLAAIALENERLLAFLDRASDANRQLDQLNRQILRHVNLGVYTLDTDLKVTSWNPAMERLSGRPAYEVLGCDLLDLFPHLRGQDFERLLRQVVAGGSPGVLELPHRNLRGELRFQKRQVVPLRRAGMTTGVLVVVEDLTEFRRLLDRHLHTEKLAEIGRLTAGIAHEINNPLTVIGYAAQLLERELPGDEGRDLIERVGREVERLQALTEGLLSFSRREAPQLRPTDLQAVLEDVLLLLHYELQKRSIHLVRCFHPVPAVAADVNKLKQVFINLLQNAAQALGRDGVICVKLKQAGENQVVVEVADNGPGIAEDLRGRIFEPFFTTKQEGEGTGLGLYLCRQIVQEHDGEIELDSRPGMGALFRLTFPAHPVNKI</sequence>
<dbReference type="SUPFAM" id="SSF55874">
    <property type="entry name" value="ATPase domain of HSP90 chaperone/DNA topoisomerase II/histidine kinase"/>
    <property type="match status" value="1"/>
</dbReference>
<dbReference type="PROSITE" id="PS50109">
    <property type="entry name" value="HIS_KIN"/>
    <property type="match status" value="1"/>
</dbReference>
<dbReference type="SMART" id="SM00065">
    <property type="entry name" value="GAF"/>
    <property type="match status" value="1"/>
</dbReference>
<dbReference type="OrthoDB" id="9784397at2"/>
<dbReference type="Pfam" id="PF08448">
    <property type="entry name" value="PAS_4"/>
    <property type="match status" value="1"/>
</dbReference>
<name>A0A5D3WGW3_9BACT</name>
<evidence type="ECO:0000256" key="1">
    <source>
        <dbReference type="ARBA" id="ARBA00000085"/>
    </source>
</evidence>
<evidence type="ECO:0000256" key="4">
    <source>
        <dbReference type="ARBA" id="ARBA00022679"/>
    </source>
</evidence>
<evidence type="ECO:0000256" key="6">
    <source>
        <dbReference type="ARBA" id="ARBA00022777"/>
    </source>
</evidence>
<dbReference type="InterPro" id="IPR013656">
    <property type="entry name" value="PAS_4"/>
</dbReference>
<dbReference type="Proteomes" id="UP000324159">
    <property type="component" value="Unassembled WGS sequence"/>
</dbReference>
<evidence type="ECO:0000256" key="7">
    <source>
        <dbReference type="ARBA" id="ARBA00022840"/>
    </source>
</evidence>